<sequence>MSLQRDTLRVFSPFDRLSDEYLDKVLEKAEWVEIPRGTLIFKRGKTLDVQHYLVSGRVDLIDAQFQSSSLEAGSDNASFPLADHSPTQVSAVAKTDVELIVLERDFLDLVMAWSQSGDHPEGDSSGADDHDWMSYLLESPLFTRVPPGHIQQLFVRFEEIDVEKGESIVREGEPGDYFYVLESGRASVTDKAGRVLAELGAGSYFGEEALVGDTTRNANVDMLTAGRLMRLEKADFKTLLQEPVVKTIPASEWGERSASLGEFVVLDVRLVVERRFGKLEGSRNVPLGQLRGALDELDKSTAYVVSDDAGRRSDVAVQLLAQAGLEVYLLTDAAQLHGQPLN</sequence>
<evidence type="ECO:0000313" key="3">
    <source>
        <dbReference type="EMBL" id="ROQ19728.1"/>
    </source>
</evidence>
<dbReference type="SMART" id="SM00100">
    <property type="entry name" value="cNMP"/>
    <property type="match status" value="2"/>
</dbReference>
<gene>
    <name evidence="3" type="ORF">EDC38_0314</name>
</gene>
<dbReference type="InterPro" id="IPR036873">
    <property type="entry name" value="Rhodanese-like_dom_sf"/>
</dbReference>
<comment type="caution">
    <text evidence="3">The sequence shown here is derived from an EMBL/GenBank/DDBJ whole genome shotgun (WGS) entry which is preliminary data.</text>
</comment>
<reference evidence="3 4" key="1">
    <citation type="submission" date="2018-11" db="EMBL/GenBank/DDBJ databases">
        <title>Genomic Encyclopedia of Type Strains, Phase IV (KMG-IV): sequencing the most valuable type-strain genomes for metagenomic binning, comparative biology and taxonomic classification.</title>
        <authorList>
            <person name="Goeker M."/>
        </authorList>
    </citation>
    <scope>NUCLEOTIDE SEQUENCE [LARGE SCALE GENOMIC DNA]</scope>
    <source>
        <strain evidence="3 4">DSM 16974</strain>
    </source>
</reference>
<dbReference type="PROSITE" id="PS00888">
    <property type="entry name" value="CNMP_BINDING_1"/>
    <property type="match status" value="1"/>
</dbReference>
<dbReference type="InterPro" id="IPR001763">
    <property type="entry name" value="Rhodanese-like_dom"/>
</dbReference>
<dbReference type="SUPFAM" id="SSF51206">
    <property type="entry name" value="cAMP-binding domain-like"/>
    <property type="match status" value="2"/>
</dbReference>
<dbReference type="CDD" id="cd00038">
    <property type="entry name" value="CAP_ED"/>
    <property type="match status" value="2"/>
</dbReference>
<dbReference type="InterPro" id="IPR018490">
    <property type="entry name" value="cNMP-bd_dom_sf"/>
</dbReference>
<dbReference type="AlphaFoldDB" id="A0A3N1NWR9"/>
<dbReference type="PANTHER" id="PTHR11635:SF152">
    <property type="entry name" value="CAMP-DEPENDENT PROTEIN KINASE TYPE I REGULATORY SUBUNIT-RELATED"/>
    <property type="match status" value="1"/>
</dbReference>
<dbReference type="Gene3D" id="3.40.250.10">
    <property type="entry name" value="Rhodanese-like domain"/>
    <property type="match status" value="1"/>
</dbReference>
<dbReference type="Pfam" id="PF00581">
    <property type="entry name" value="Rhodanese"/>
    <property type="match status" value="1"/>
</dbReference>
<dbReference type="GO" id="GO:0005952">
    <property type="term" value="C:cAMP-dependent protein kinase complex"/>
    <property type="evidence" value="ECO:0007669"/>
    <property type="project" value="InterPro"/>
</dbReference>
<proteinExistence type="predicted"/>
<name>A0A3N1NWR9_9GAMM</name>
<dbReference type="InterPro" id="IPR000595">
    <property type="entry name" value="cNMP-bd_dom"/>
</dbReference>
<feature type="domain" description="Cyclic nucleotide-binding" evidence="1">
    <location>
        <begin position="13"/>
        <end position="111"/>
    </location>
</feature>
<dbReference type="PRINTS" id="PR00103">
    <property type="entry name" value="CAMPKINASE"/>
</dbReference>
<dbReference type="EMBL" id="RJUK01000001">
    <property type="protein sequence ID" value="ROQ19728.1"/>
    <property type="molecule type" value="Genomic_DNA"/>
</dbReference>
<dbReference type="Pfam" id="PF00027">
    <property type="entry name" value="cNMP_binding"/>
    <property type="match status" value="1"/>
</dbReference>
<dbReference type="SUPFAM" id="SSF52821">
    <property type="entry name" value="Rhodanese/Cell cycle control phosphatase"/>
    <property type="match status" value="1"/>
</dbReference>
<dbReference type="PROSITE" id="PS50042">
    <property type="entry name" value="CNMP_BINDING_3"/>
    <property type="match status" value="2"/>
</dbReference>
<dbReference type="InterPro" id="IPR050503">
    <property type="entry name" value="cAMP-dep_PK_reg_su-like"/>
</dbReference>
<feature type="domain" description="Cyclic nucleotide-binding" evidence="1">
    <location>
        <begin position="141"/>
        <end position="240"/>
    </location>
</feature>
<dbReference type="GO" id="GO:0005829">
    <property type="term" value="C:cytosol"/>
    <property type="evidence" value="ECO:0007669"/>
    <property type="project" value="TreeGrafter"/>
</dbReference>
<evidence type="ECO:0000313" key="4">
    <source>
        <dbReference type="Proteomes" id="UP000273643"/>
    </source>
</evidence>
<dbReference type="OrthoDB" id="9814704at2"/>
<feature type="domain" description="Rhodanese" evidence="2">
    <location>
        <begin position="259"/>
        <end position="342"/>
    </location>
</feature>
<dbReference type="PROSITE" id="PS50206">
    <property type="entry name" value="RHODANESE_3"/>
    <property type="match status" value="1"/>
</dbReference>
<protein>
    <submittedName>
        <fullName evidence="3">Cyclic nucleotide-binding protein</fullName>
    </submittedName>
</protein>
<accession>A0A3N1NWR9</accession>
<dbReference type="RefSeq" id="WP_123637037.1">
    <property type="nucleotide sequence ID" value="NZ_JBHYFO010000017.1"/>
</dbReference>
<keyword evidence="4" id="KW-1185">Reference proteome</keyword>
<dbReference type="Gene3D" id="2.60.120.10">
    <property type="entry name" value="Jelly Rolls"/>
    <property type="match status" value="2"/>
</dbReference>
<organism evidence="3 4">
    <name type="scientific">Marinimicrobium koreense</name>
    <dbReference type="NCBI Taxonomy" id="306545"/>
    <lineage>
        <taxon>Bacteria</taxon>
        <taxon>Pseudomonadati</taxon>
        <taxon>Pseudomonadota</taxon>
        <taxon>Gammaproteobacteria</taxon>
        <taxon>Cellvibrionales</taxon>
        <taxon>Cellvibrionaceae</taxon>
        <taxon>Marinimicrobium</taxon>
    </lineage>
</organism>
<evidence type="ECO:0000259" key="2">
    <source>
        <dbReference type="PROSITE" id="PS50206"/>
    </source>
</evidence>
<dbReference type="CDD" id="cd00158">
    <property type="entry name" value="RHOD"/>
    <property type="match status" value="1"/>
</dbReference>
<dbReference type="InterPro" id="IPR018488">
    <property type="entry name" value="cNMP-bd_CS"/>
</dbReference>
<dbReference type="InterPro" id="IPR014710">
    <property type="entry name" value="RmlC-like_jellyroll"/>
</dbReference>
<evidence type="ECO:0000259" key="1">
    <source>
        <dbReference type="PROSITE" id="PS50042"/>
    </source>
</evidence>
<dbReference type="SMART" id="SM00450">
    <property type="entry name" value="RHOD"/>
    <property type="match status" value="1"/>
</dbReference>
<dbReference type="Proteomes" id="UP000273643">
    <property type="component" value="Unassembled WGS sequence"/>
</dbReference>
<dbReference type="PANTHER" id="PTHR11635">
    <property type="entry name" value="CAMP-DEPENDENT PROTEIN KINASE REGULATORY CHAIN"/>
    <property type="match status" value="1"/>
</dbReference>